<gene>
    <name evidence="2" type="ORF">METBIDRAFT_217261</name>
</gene>
<dbReference type="InterPro" id="IPR013862">
    <property type="entry name" value="Kei1"/>
</dbReference>
<dbReference type="AlphaFoldDB" id="A0A1A0H6K9"/>
<feature type="transmembrane region" description="Helical" evidence="1">
    <location>
        <begin position="88"/>
        <end position="112"/>
    </location>
</feature>
<dbReference type="STRING" id="869754.A0A1A0H6K9"/>
<feature type="transmembrane region" description="Helical" evidence="1">
    <location>
        <begin position="12"/>
        <end position="33"/>
    </location>
</feature>
<dbReference type="PANTHER" id="PTHR28077">
    <property type="entry name" value="INOSITOL PHOSPHORYLCERAMIDE SYNTHASE REGULATORY SUBUNIT KEI1"/>
    <property type="match status" value="1"/>
</dbReference>
<dbReference type="GeneID" id="30028075"/>
<protein>
    <submittedName>
        <fullName evidence="2">DUF1753-domain-containing protein</fullName>
    </submittedName>
</protein>
<comment type="caution">
    <text evidence="2">The sequence shown here is derived from an EMBL/GenBank/DDBJ whole genome shotgun (WGS) entry which is preliminary data.</text>
</comment>
<evidence type="ECO:0000313" key="2">
    <source>
        <dbReference type="EMBL" id="OBA19595.1"/>
    </source>
</evidence>
<organism evidence="2 3">
    <name type="scientific">Metschnikowia bicuspidata var. bicuspidata NRRL YB-4993</name>
    <dbReference type="NCBI Taxonomy" id="869754"/>
    <lineage>
        <taxon>Eukaryota</taxon>
        <taxon>Fungi</taxon>
        <taxon>Dikarya</taxon>
        <taxon>Ascomycota</taxon>
        <taxon>Saccharomycotina</taxon>
        <taxon>Pichiomycetes</taxon>
        <taxon>Metschnikowiaceae</taxon>
        <taxon>Metschnikowia</taxon>
    </lineage>
</organism>
<dbReference type="EMBL" id="LXTC01000006">
    <property type="protein sequence ID" value="OBA19595.1"/>
    <property type="molecule type" value="Genomic_DNA"/>
</dbReference>
<accession>A0A1A0H6K9</accession>
<feature type="transmembrane region" description="Helical" evidence="1">
    <location>
        <begin position="53"/>
        <end position="76"/>
    </location>
</feature>
<keyword evidence="1" id="KW-0472">Membrane</keyword>
<name>A0A1A0H6K9_9ASCO</name>
<dbReference type="Pfam" id="PF08552">
    <property type="entry name" value="Kei1"/>
    <property type="match status" value="1"/>
</dbReference>
<dbReference type="RefSeq" id="XP_018710123.1">
    <property type="nucleotide sequence ID" value="XM_018855099.1"/>
</dbReference>
<evidence type="ECO:0000256" key="1">
    <source>
        <dbReference type="SAM" id="Phobius"/>
    </source>
</evidence>
<sequence>MRHSALDQFLPSNFLFVIPLYIGVELILSFAILNKAGGVYGVLSILTGHHMNFWQWVYNLLAFLVLPFYVSALFSFLDRSTNLRKMCLGCLIYILDTLVGFVYTLYFVYFWFSREDNHPAGTLGESALDLAQRSIDTSQSASPGRELFLTISGTFLTTSMRVYFCIVFLSFTKQLLLQSIRNQWYHGHDSVCEDAMHTSVGGKIRKVVYALEMRARHFFIEMFVSGNSPE</sequence>
<feature type="transmembrane region" description="Helical" evidence="1">
    <location>
        <begin position="147"/>
        <end position="171"/>
    </location>
</feature>
<keyword evidence="1" id="KW-0812">Transmembrane</keyword>
<reference evidence="2 3" key="1">
    <citation type="submission" date="2016-05" db="EMBL/GenBank/DDBJ databases">
        <title>Comparative genomics of biotechnologically important yeasts.</title>
        <authorList>
            <consortium name="DOE Joint Genome Institute"/>
            <person name="Riley R."/>
            <person name="Haridas S."/>
            <person name="Wolfe K.H."/>
            <person name="Lopes M.R."/>
            <person name="Hittinger C.T."/>
            <person name="Goker M."/>
            <person name="Salamov A."/>
            <person name="Wisecaver J."/>
            <person name="Long T.M."/>
            <person name="Aerts A.L."/>
            <person name="Barry K."/>
            <person name="Choi C."/>
            <person name="Clum A."/>
            <person name="Coughlan A.Y."/>
            <person name="Deshpande S."/>
            <person name="Douglass A.P."/>
            <person name="Hanson S.J."/>
            <person name="Klenk H.-P."/>
            <person name="LaButti K."/>
            <person name="Lapidus A."/>
            <person name="Lindquist E."/>
            <person name="Lipzen A."/>
            <person name="Meier-kolthoff J.P."/>
            <person name="Ohm R.A."/>
            <person name="Otillar R.P."/>
            <person name="Pangilinan J."/>
            <person name="Peng Y."/>
            <person name="Rokas A."/>
            <person name="Rosa C.A."/>
            <person name="Scheuner C."/>
            <person name="Sibirny A.A."/>
            <person name="Slot J.C."/>
            <person name="Stielow J.B."/>
            <person name="Sun H."/>
            <person name="Kurtzman C.P."/>
            <person name="Blackwell M."/>
            <person name="Grigoriev I.V."/>
            <person name="Jeffries T.W."/>
        </authorList>
    </citation>
    <scope>NUCLEOTIDE SEQUENCE [LARGE SCALE GENOMIC DNA]</scope>
    <source>
        <strain evidence="2 3">NRRL YB-4993</strain>
    </source>
</reference>
<dbReference type="GO" id="GO:0000139">
    <property type="term" value="C:Golgi membrane"/>
    <property type="evidence" value="ECO:0007669"/>
    <property type="project" value="TreeGrafter"/>
</dbReference>
<dbReference type="Proteomes" id="UP000092555">
    <property type="component" value="Unassembled WGS sequence"/>
</dbReference>
<dbReference type="GO" id="GO:0070916">
    <property type="term" value="C:inositol phosphoceramide synthase complex"/>
    <property type="evidence" value="ECO:0007669"/>
    <property type="project" value="TreeGrafter"/>
</dbReference>
<proteinExistence type="predicted"/>
<dbReference type="GO" id="GO:0070917">
    <property type="term" value="F:inositol phosphoceramide synthase regulator activity"/>
    <property type="evidence" value="ECO:0007669"/>
    <property type="project" value="InterPro"/>
</dbReference>
<evidence type="ECO:0000313" key="3">
    <source>
        <dbReference type="Proteomes" id="UP000092555"/>
    </source>
</evidence>
<keyword evidence="1" id="KW-1133">Transmembrane helix</keyword>
<keyword evidence="3" id="KW-1185">Reference proteome</keyword>
<dbReference type="GO" id="GO:0006673">
    <property type="term" value="P:inositol phosphoceramide metabolic process"/>
    <property type="evidence" value="ECO:0007669"/>
    <property type="project" value="InterPro"/>
</dbReference>
<dbReference type="OrthoDB" id="3338076at2759"/>
<dbReference type="PANTHER" id="PTHR28077:SF1">
    <property type="entry name" value="INOSITOL PHOSPHORYLCERAMIDE SYNTHASE REGULATORY SUBUNIT KEI1"/>
    <property type="match status" value="1"/>
</dbReference>